<sequence length="135" mass="14921">MTSAEEIADSAAAIRDERLREIYVRLANEVATRTAEGFSGAWTFRSFGRLVGLPQSDPMLQACVELLVLQVSPKLLDMHFRLHLPGDDLGIDLDDETVRSAFATSELVLPDGQKIRNFESLMAPYFTPAGSEYGD</sequence>
<evidence type="ECO:0000313" key="2">
    <source>
        <dbReference type="Proteomes" id="UP000077752"/>
    </source>
</evidence>
<reference evidence="1 2" key="1">
    <citation type="submission" date="2016-03" db="EMBL/GenBank/DDBJ databases">
        <title>Draft Genome Assembly of Pseudomonas putida strain CBF10-2.</title>
        <authorList>
            <person name="Iyer R.S."/>
            <person name="Damania A."/>
        </authorList>
    </citation>
    <scope>NUCLEOTIDE SEQUENCE [LARGE SCALE GENOMIC DNA]</scope>
    <source>
        <strain evidence="1 2">CBF10-2</strain>
    </source>
</reference>
<comment type="caution">
    <text evidence="1">The sequence shown here is derived from an EMBL/GenBank/DDBJ whole genome shotgun (WGS) entry which is preliminary data.</text>
</comment>
<name>A0A177S9W6_PSEPU</name>
<dbReference type="EMBL" id="LUCV01000055">
    <property type="protein sequence ID" value="OAI84599.1"/>
    <property type="molecule type" value="Genomic_DNA"/>
</dbReference>
<organism evidence="1 2">
    <name type="scientific">Pseudomonas putida</name>
    <name type="common">Arthrobacter siderocapsulatus</name>
    <dbReference type="NCBI Taxonomy" id="303"/>
    <lineage>
        <taxon>Bacteria</taxon>
        <taxon>Pseudomonadati</taxon>
        <taxon>Pseudomonadota</taxon>
        <taxon>Gammaproteobacteria</taxon>
        <taxon>Pseudomonadales</taxon>
        <taxon>Pseudomonadaceae</taxon>
        <taxon>Pseudomonas</taxon>
    </lineage>
</organism>
<dbReference type="AlphaFoldDB" id="A0A177S9W6"/>
<dbReference type="Proteomes" id="UP000077752">
    <property type="component" value="Unassembled WGS sequence"/>
</dbReference>
<gene>
    <name evidence="1" type="ORF">AYO28_26780</name>
</gene>
<protein>
    <submittedName>
        <fullName evidence="1">Uncharacterized protein</fullName>
    </submittedName>
</protein>
<accession>A0A177S9W6</accession>
<proteinExistence type="predicted"/>
<evidence type="ECO:0000313" key="1">
    <source>
        <dbReference type="EMBL" id="OAI84599.1"/>
    </source>
</evidence>